<accession>A0ABU0MUI7</accession>
<dbReference type="EMBL" id="JAUSVU010000039">
    <property type="protein sequence ID" value="MDQ0537163.1"/>
    <property type="molecule type" value="Genomic_DNA"/>
</dbReference>
<comment type="caution">
    <text evidence="2">The sequence shown here is derived from an EMBL/GenBank/DDBJ whole genome shotgun (WGS) entry which is preliminary data.</text>
</comment>
<dbReference type="InterPro" id="IPR018306">
    <property type="entry name" value="Phage_T5_Orf172_DNA-bd"/>
</dbReference>
<dbReference type="Pfam" id="PF10544">
    <property type="entry name" value="T5orf172"/>
    <property type="match status" value="1"/>
</dbReference>
<organism evidence="2 3">
    <name type="scientific">Azospirillum picis</name>
    <dbReference type="NCBI Taxonomy" id="488438"/>
    <lineage>
        <taxon>Bacteria</taxon>
        <taxon>Pseudomonadati</taxon>
        <taxon>Pseudomonadota</taxon>
        <taxon>Alphaproteobacteria</taxon>
        <taxon>Rhodospirillales</taxon>
        <taxon>Azospirillaceae</taxon>
        <taxon>Azospirillum</taxon>
    </lineage>
</organism>
<reference evidence="2 3" key="1">
    <citation type="submission" date="2023-07" db="EMBL/GenBank/DDBJ databases">
        <title>Genomic Encyclopedia of Type Strains, Phase IV (KMG-IV): sequencing the most valuable type-strain genomes for metagenomic binning, comparative biology and taxonomic classification.</title>
        <authorList>
            <person name="Goeker M."/>
        </authorList>
    </citation>
    <scope>NUCLEOTIDE SEQUENCE [LARGE SCALE GENOMIC DNA]</scope>
    <source>
        <strain evidence="2 3">DSM 19922</strain>
    </source>
</reference>
<proteinExistence type="predicted"/>
<feature type="domain" description="Bacteriophage T5 Orf172 DNA-binding" evidence="1">
    <location>
        <begin position="33"/>
        <end position="100"/>
    </location>
</feature>
<evidence type="ECO:0000259" key="1">
    <source>
        <dbReference type="Pfam" id="PF10544"/>
    </source>
</evidence>
<name>A0ABU0MUI7_9PROT</name>
<sequence>MIRWRVAAPARAYAILPPDLPSGSGVVYAVLFSNDLVKVGYSSKPRRRVASVVSEMDRHHGARPLMIGCTPPLPNAASVEAILLARLAPPLLGREWFGVPAFERVPKLLASVEANAPIGLPMLDAVRQVAAVRRQKGKREAQAAWRRLGLPAL</sequence>
<protein>
    <recommendedName>
        <fullName evidence="1">Bacteriophage T5 Orf172 DNA-binding domain-containing protein</fullName>
    </recommendedName>
</protein>
<evidence type="ECO:0000313" key="2">
    <source>
        <dbReference type="EMBL" id="MDQ0537163.1"/>
    </source>
</evidence>
<dbReference type="RefSeq" id="WP_209990781.1">
    <property type="nucleotide sequence ID" value="NZ_JAGINO010000037.1"/>
</dbReference>
<evidence type="ECO:0000313" key="3">
    <source>
        <dbReference type="Proteomes" id="UP001244552"/>
    </source>
</evidence>
<gene>
    <name evidence="2" type="ORF">QO018_006063</name>
</gene>
<keyword evidence="3" id="KW-1185">Reference proteome</keyword>
<dbReference type="Proteomes" id="UP001244552">
    <property type="component" value="Unassembled WGS sequence"/>
</dbReference>